<organism evidence="3 4">
    <name type="scientific">Acinetobacter schindleri CIP 107287</name>
    <dbReference type="NCBI Taxonomy" id="1217988"/>
    <lineage>
        <taxon>Bacteria</taxon>
        <taxon>Pseudomonadati</taxon>
        <taxon>Pseudomonadota</taxon>
        <taxon>Gammaproteobacteria</taxon>
        <taxon>Moraxellales</taxon>
        <taxon>Moraxellaceae</taxon>
        <taxon>Acinetobacter</taxon>
    </lineage>
</organism>
<sequence length="182" mass="20567">MAEVAYKRVSTADQNTARQLEGKTFDKIFEDKVSGKDTNRPQLQAMLDYVREGDVVHVHSLDRLGRNTADLLQLVEQLKIKGVTVHFHKEGMIFSADTNNPMHQLMFTMLSGFAQFERELIRERQREGIAIARAENKYQGRKKTIDDAAIRAAMVKPDASYRKVAKELGVSLSTVQRAMKGG</sequence>
<comment type="caution">
    <text evidence="3">The sequence shown here is derived from an EMBL/GenBank/DDBJ whole genome shotgun (WGS) entry which is preliminary data.</text>
</comment>
<dbReference type="AlphaFoldDB" id="N8ZAS7"/>
<dbReference type="GO" id="GO:0003677">
    <property type="term" value="F:DNA binding"/>
    <property type="evidence" value="ECO:0007669"/>
    <property type="project" value="InterPro"/>
</dbReference>
<dbReference type="InterPro" id="IPR006119">
    <property type="entry name" value="Resolv_N"/>
</dbReference>
<dbReference type="InterPro" id="IPR050639">
    <property type="entry name" value="SSR_resolvase"/>
</dbReference>
<dbReference type="RefSeq" id="WP_004889330.1">
    <property type="nucleotide sequence ID" value="NZ_KB849571.1"/>
</dbReference>
<gene>
    <name evidence="3" type="ORF">F955_00014</name>
</gene>
<evidence type="ECO:0000313" key="4">
    <source>
        <dbReference type="Proteomes" id="UP000018440"/>
    </source>
</evidence>
<reference evidence="3 4" key="1">
    <citation type="submission" date="2013-02" db="EMBL/GenBank/DDBJ databases">
        <title>The Genome Sequence of Acinetobacter schindleri CIP 107287.</title>
        <authorList>
            <consortium name="The Broad Institute Genome Sequencing Platform"/>
            <consortium name="The Broad Institute Genome Sequencing Center for Infectious Disease"/>
            <person name="Cerqueira G."/>
            <person name="Feldgarden M."/>
            <person name="Courvalin P."/>
            <person name="Perichon B."/>
            <person name="Grillot-Courvalin C."/>
            <person name="Clermont D."/>
            <person name="Rocha E."/>
            <person name="Yoon E.-J."/>
            <person name="Nemec A."/>
            <person name="Walker B."/>
            <person name="Young S.K."/>
            <person name="Zeng Q."/>
            <person name="Gargeya S."/>
            <person name="Fitzgerald M."/>
            <person name="Haas B."/>
            <person name="Abouelleil A."/>
            <person name="Alvarado L."/>
            <person name="Arachchi H.M."/>
            <person name="Berlin A.M."/>
            <person name="Chapman S.B."/>
            <person name="Dewar J."/>
            <person name="Goldberg J."/>
            <person name="Griggs A."/>
            <person name="Gujja S."/>
            <person name="Hansen M."/>
            <person name="Howarth C."/>
            <person name="Imamovic A."/>
            <person name="Larimer J."/>
            <person name="McCowan C."/>
            <person name="Murphy C."/>
            <person name="Neiman D."/>
            <person name="Pearson M."/>
            <person name="Priest M."/>
            <person name="Roberts A."/>
            <person name="Saif S."/>
            <person name="Shea T."/>
            <person name="Sisk P."/>
            <person name="Sykes S."/>
            <person name="Wortman J."/>
            <person name="Nusbaum C."/>
            <person name="Birren B."/>
        </authorList>
    </citation>
    <scope>NUCLEOTIDE SEQUENCE [LARGE SCALE GENOMIC DNA]</scope>
    <source>
        <strain evidence="3 4">CIP 107287</strain>
    </source>
</reference>
<dbReference type="Pfam" id="PF00239">
    <property type="entry name" value="Resolvase"/>
    <property type="match status" value="1"/>
</dbReference>
<dbReference type="PANTHER" id="PTHR30461">
    <property type="entry name" value="DNA-INVERTASE FROM LAMBDOID PROPHAGE"/>
    <property type="match status" value="1"/>
</dbReference>
<protein>
    <recommendedName>
        <fullName evidence="2">Resolvase/invertase-type recombinase catalytic domain-containing protein</fullName>
    </recommendedName>
</protein>
<dbReference type="PATRIC" id="fig|1217988.3.peg.13"/>
<dbReference type="EMBL" id="APPQ01000001">
    <property type="protein sequence ID" value="ENV46026.1"/>
    <property type="molecule type" value="Genomic_DNA"/>
</dbReference>
<dbReference type="Gene3D" id="3.40.50.1390">
    <property type="entry name" value="Resolvase, N-terminal catalytic domain"/>
    <property type="match status" value="1"/>
</dbReference>
<dbReference type="PROSITE" id="PS51736">
    <property type="entry name" value="RECOMBINASES_3"/>
    <property type="match status" value="1"/>
</dbReference>
<dbReference type="GO" id="GO:0000150">
    <property type="term" value="F:DNA strand exchange activity"/>
    <property type="evidence" value="ECO:0007669"/>
    <property type="project" value="InterPro"/>
</dbReference>
<dbReference type="PANTHER" id="PTHR30461:SF26">
    <property type="entry name" value="RESOLVASE HOMOLOG YNEB"/>
    <property type="match status" value="1"/>
</dbReference>
<accession>N8ZAS7</accession>
<evidence type="ECO:0000256" key="1">
    <source>
        <dbReference type="ARBA" id="ARBA00009913"/>
    </source>
</evidence>
<dbReference type="SMART" id="SM00857">
    <property type="entry name" value="Resolvase"/>
    <property type="match status" value="1"/>
</dbReference>
<dbReference type="SUPFAM" id="SSF53041">
    <property type="entry name" value="Resolvase-like"/>
    <property type="match status" value="1"/>
</dbReference>
<evidence type="ECO:0000313" key="3">
    <source>
        <dbReference type="EMBL" id="ENV46026.1"/>
    </source>
</evidence>
<feature type="domain" description="Resolvase/invertase-type recombinase catalytic" evidence="2">
    <location>
        <begin position="2"/>
        <end position="136"/>
    </location>
</feature>
<comment type="similarity">
    <text evidence="1">Belongs to the site-specific recombinase resolvase family.</text>
</comment>
<evidence type="ECO:0000259" key="2">
    <source>
        <dbReference type="PROSITE" id="PS51736"/>
    </source>
</evidence>
<dbReference type="InterPro" id="IPR036162">
    <property type="entry name" value="Resolvase-like_N_sf"/>
</dbReference>
<name>N8ZAS7_9GAMM</name>
<dbReference type="Proteomes" id="UP000018440">
    <property type="component" value="Unassembled WGS sequence"/>
</dbReference>
<dbReference type="CDD" id="cd03768">
    <property type="entry name" value="SR_ResInv"/>
    <property type="match status" value="1"/>
</dbReference>
<proteinExistence type="inferred from homology"/>
<dbReference type="HOGENOM" id="CLU_010686_8_3_6"/>